<evidence type="ECO:0000256" key="1">
    <source>
        <dbReference type="SAM" id="Phobius"/>
    </source>
</evidence>
<organism evidence="2 3">
    <name type="scientific">Aphis glycines</name>
    <name type="common">Soybean aphid</name>
    <dbReference type="NCBI Taxonomy" id="307491"/>
    <lineage>
        <taxon>Eukaryota</taxon>
        <taxon>Metazoa</taxon>
        <taxon>Ecdysozoa</taxon>
        <taxon>Arthropoda</taxon>
        <taxon>Hexapoda</taxon>
        <taxon>Insecta</taxon>
        <taxon>Pterygota</taxon>
        <taxon>Neoptera</taxon>
        <taxon>Paraneoptera</taxon>
        <taxon>Hemiptera</taxon>
        <taxon>Sternorrhyncha</taxon>
        <taxon>Aphidomorpha</taxon>
        <taxon>Aphidoidea</taxon>
        <taxon>Aphididae</taxon>
        <taxon>Aphidini</taxon>
        <taxon>Aphis</taxon>
        <taxon>Aphis</taxon>
    </lineage>
</organism>
<keyword evidence="1" id="KW-1133">Transmembrane helix</keyword>
<gene>
    <name evidence="2" type="ORF">AGLY_008988</name>
</gene>
<feature type="transmembrane region" description="Helical" evidence="1">
    <location>
        <begin position="148"/>
        <end position="165"/>
    </location>
</feature>
<dbReference type="EMBL" id="VYZN01000031">
    <property type="protein sequence ID" value="KAE9533909.1"/>
    <property type="molecule type" value="Genomic_DNA"/>
</dbReference>
<sequence length="176" mass="21192">MQLFTVKKTFQFVQHATRENSITETLQLLYEVQLKKKAVFELQPYKKIDLVENWFCVNIPIFLSLLFFSIFLKTVRKYLLLTSMMHQGYSLCYRKSSPKFEIEALFRLIYTETYYYYVEYKCIPTFKMDTVLDPMKFHVNIFDYRESILLQLLFSLVLGSMTYLLEQCDKHKVAIE</sequence>
<dbReference type="Proteomes" id="UP000475862">
    <property type="component" value="Unassembled WGS sequence"/>
</dbReference>
<name>A0A6G0TJV7_APHGL</name>
<proteinExistence type="predicted"/>
<dbReference type="OrthoDB" id="10537570at2759"/>
<evidence type="ECO:0000313" key="2">
    <source>
        <dbReference type="EMBL" id="KAE9533909.1"/>
    </source>
</evidence>
<keyword evidence="3" id="KW-1185">Reference proteome</keyword>
<keyword evidence="1" id="KW-0472">Membrane</keyword>
<protein>
    <submittedName>
        <fullName evidence="2">Uncharacterized protein</fullName>
    </submittedName>
</protein>
<evidence type="ECO:0000313" key="3">
    <source>
        <dbReference type="Proteomes" id="UP000475862"/>
    </source>
</evidence>
<accession>A0A6G0TJV7</accession>
<dbReference type="AlphaFoldDB" id="A0A6G0TJV7"/>
<keyword evidence="1" id="KW-0812">Transmembrane</keyword>
<feature type="transmembrane region" description="Helical" evidence="1">
    <location>
        <begin position="54"/>
        <end position="72"/>
    </location>
</feature>
<reference evidence="2 3" key="1">
    <citation type="submission" date="2019-08" db="EMBL/GenBank/DDBJ databases">
        <title>The genome of the soybean aphid Biotype 1, its phylome, world population structure and adaptation to the North American continent.</title>
        <authorList>
            <person name="Giordano R."/>
            <person name="Donthu R.K."/>
            <person name="Hernandez A.G."/>
            <person name="Wright C.L."/>
            <person name="Zimin A.V."/>
        </authorList>
    </citation>
    <scope>NUCLEOTIDE SEQUENCE [LARGE SCALE GENOMIC DNA]</scope>
    <source>
        <tissue evidence="2">Whole aphids</tissue>
    </source>
</reference>
<comment type="caution">
    <text evidence="2">The sequence shown here is derived from an EMBL/GenBank/DDBJ whole genome shotgun (WGS) entry which is preliminary data.</text>
</comment>